<protein>
    <submittedName>
        <fullName evidence="1">DUF2510 domain-containing protein</fullName>
    </submittedName>
</protein>
<name>A0ACD1FHG7_MYCFR</name>
<dbReference type="Proteomes" id="UP000825598">
    <property type="component" value="Chromosome"/>
</dbReference>
<evidence type="ECO:0000313" key="1">
    <source>
        <dbReference type="EMBL" id="QZH66431.1"/>
    </source>
</evidence>
<gene>
    <name evidence="1" type="ORF">K6L26_01565</name>
</gene>
<proteinExistence type="predicted"/>
<evidence type="ECO:0000313" key="2">
    <source>
        <dbReference type="Proteomes" id="UP000825598"/>
    </source>
</evidence>
<dbReference type="EMBL" id="CP081673">
    <property type="protein sequence ID" value="QZH66431.1"/>
    <property type="molecule type" value="Genomic_DNA"/>
</dbReference>
<accession>A0ACD1FHG7</accession>
<keyword evidence="2" id="KW-1185">Reference proteome</keyword>
<organism evidence="1 2">
    <name type="scientific">Mycolicibacterium farcinogenes</name>
    <name type="common">Mycobacterium farcinogenes</name>
    <dbReference type="NCBI Taxonomy" id="1802"/>
    <lineage>
        <taxon>Bacteria</taxon>
        <taxon>Bacillati</taxon>
        <taxon>Actinomycetota</taxon>
        <taxon>Actinomycetes</taxon>
        <taxon>Mycobacteriales</taxon>
        <taxon>Mycobacteriaceae</taxon>
        <taxon>Mycolicibacterium</taxon>
    </lineage>
</organism>
<reference evidence="1" key="1">
    <citation type="submission" date="2021-07" db="EMBL/GenBank/DDBJ databases">
        <title>Complete Genome Sequences of Mycobacterium farcinogenes Isolated from Clinical Specimens from Patients in Thailand.</title>
        <authorList>
            <person name="Sodsai P."/>
        </authorList>
    </citation>
    <scope>NUCLEOTIDE SEQUENCE</scope>
    <source>
        <strain evidence="1">BKK/CU-MFGFA-001</strain>
    </source>
</reference>
<sequence length="276" mass="29200">MKTPAGWYPNPDGSPSECYWDGARWTNEQRMSQTFSPRGSHGILRPAPRPGESSPPGTGHRHPVEPHDRRRTIGYGPPGQWPARPGPIEQGSNRWIIGVAIFAVALGLALTSFAQWGRLSYAASDGGYGSLKVSATLSGFGAVSVEVPGIKDSSERGFVEHQEASALEAEGPNAPGVAALVMGLLMAGSAWLFLQNRHRLRALIVIVIAAAASVINGLWRMADVRGMFNDPAGWSTAHYSAGFGLVAATVAAFALMGLGVTAFVLERRRDSSPSAG</sequence>